<evidence type="ECO:0000256" key="1">
    <source>
        <dbReference type="SAM" id="MobiDB-lite"/>
    </source>
</evidence>
<dbReference type="PATRIC" id="fig|699431.3.peg.3620"/>
<dbReference type="EMBL" id="LGUC01000003">
    <property type="protein sequence ID" value="KPN28874.1"/>
    <property type="molecule type" value="Genomic_DNA"/>
</dbReference>
<comment type="caution">
    <text evidence="2">The sequence shown here is derived from an EMBL/GenBank/DDBJ whole genome shotgun (WGS) entry which is preliminary data.</text>
</comment>
<organism evidence="2 3">
    <name type="scientific">Halolamina pelagica</name>
    <dbReference type="NCBI Taxonomy" id="699431"/>
    <lineage>
        <taxon>Archaea</taxon>
        <taxon>Methanobacteriati</taxon>
        <taxon>Methanobacteriota</taxon>
        <taxon>Stenosarchaea group</taxon>
        <taxon>Halobacteria</taxon>
        <taxon>Halobacteriales</taxon>
        <taxon>Haloferacaceae</taxon>
    </lineage>
</organism>
<feature type="compositionally biased region" description="Basic and acidic residues" evidence="1">
    <location>
        <begin position="58"/>
        <end position="74"/>
    </location>
</feature>
<dbReference type="Gene3D" id="3.10.450.40">
    <property type="match status" value="1"/>
</dbReference>
<dbReference type="STRING" id="699431.SY89_03526"/>
<evidence type="ECO:0000313" key="3">
    <source>
        <dbReference type="Proteomes" id="UP000050535"/>
    </source>
</evidence>
<evidence type="ECO:0000313" key="2">
    <source>
        <dbReference type="EMBL" id="KPN28874.1"/>
    </source>
</evidence>
<sequence length="123" mass="13380">MPRGGHHHRRCRRNGQCHTVINGNLTLNGNFSQLGGQSASIAADVAFTGAVTSNGKDISSHHSHTDVREATTSRRRELMPGVDRTNGQRLEGLAHIRQSVADILTTPLGSRVMRRDYGSLLLS</sequence>
<reference evidence="3" key="1">
    <citation type="submission" date="2013-11" db="EMBL/GenBank/DDBJ databases">
        <authorList>
            <person name="Hoang H.T."/>
            <person name="Killian M.L."/>
            <person name="Madson D.M."/>
            <person name="Arruda P.H.E."/>
            <person name="Sun D."/>
            <person name="Schwartz K.J."/>
            <person name="Yoon K."/>
        </authorList>
    </citation>
    <scope>NUCLEOTIDE SEQUENCE [LARGE SCALE GENOMIC DNA]</scope>
    <source>
        <strain evidence="3">CDK2</strain>
    </source>
</reference>
<proteinExistence type="predicted"/>
<name>A0A0P7GKB2_9EURY</name>
<feature type="region of interest" description="Disordered" evidence="1">
    <location>
        <begin position="55"/>
        <end position="74"/>
    </location>
</feature>
<gene>
    <name evidence="2" type="ORF">SY89_03526</name>
</gene>
<dbReference type="AlphaFoldDB" id="A0A0P7GKB2"/>
<dbReference type="Proteomes" id="UP000050535">
    <property type="component" value="Unassembled WGS sequence"/>
</dbReference>
<keyword evidence="3" id="KW-1185">Reference proteome</keyword>
<accession>A0A0P7GKB2</accession>
<dbReference type="SUPFAM" id="SSF160719">
    <property type="entry name" value="gpW/gp25-like"/>
    <property type="match status" value="1"/>
</dbReference>
<protein>
    <submittedName>
        <fullName evidence="2">Baseplate wedge subunit</fullName>
    </submittedName>
</protein>